<organism evidence="2 3">
    <name type="scientific">Planococcus lenghuensis</name>
    <dbReference type="NCBI Taxonomy" id="2213202"/>
    <lineage>
        <taxon>Bacteria</taxon>
        <taxon>Bacillati</taxon>
        <taxon>Bacillota</taxon>
        <taxon>Bacilli</taxon>
        <taxon>Bacillales</taxon>
        <taxon>Caryophanaceae</taxon>
        <taxon>Planococcus</taxon>
    </lineage>
</organism>
<feature type="transmembrane region" description="Helical" evidence="1">
    <location>
        <begin position="60"/>
        <end position="80"/>
    </location>
</feature>
<keyword evidence="1" id="KW-0472">Membrane</keyword>
<feature type="transmembrane region" description="Helical" evidence="1">
    <location>
        <begin position="30"/>
        <end position="48"/>
    </location>
</feature>
<keyword evidence="1" id="KW-1133">Transmembrane helix</keyword>
<accession>A0A1Q2L352</accession>
<dbReference type="KEGG" id="pmar:B0X71_18305"/>
<reference evidence="2 3" key="1">
    <citation type="submission" date="2017-02" db="EMBL/GenBank/DDBJ databases">
        <title>The complete genomic sequence of a novel cold adapted crude oil-degrading bacterium Planococcus qaidamina Y42.</title>
        <authorList>
            <person name="Yang R."/>
        </authorList>
    </citation>
    <scope>NUCLEOTIDE SEQUENCE [LARGE SCALE GENOMIC DNA]</scope>
    <source>
        <strain evidence="2 3">Y42</strain>
    </source>
</reference>
<gene>
    <name evidence="2" type="ORF">B0X71_18305</name>
</gene>
<sequence>MGIMEYAGLQFILLLPLVFAVSNKKYIAAFVFLIGFIRGNYIFINPTAEDNLHRSYFEFLYMLATITASYVIGLVAQFLYSHSIKKTA</sequence>
<dbReference type="Proteomes" id="UP000188184">
    <property type="component" value="Chromosome"/>
</dbReference>
<dbReference type="EMBL" id="CP019640">
    <property type="protein sequence ID" value="AQQ54861.1"/>
    <property type="molecule type" value="Genomic_DNA"/>
</dbReference>
<evidence type="ECO:0000313" key="2">
    <source>
        <dbReference type="EMBL" id="AQQ54861.1"/>
    </source>
</evidence>
<proteinExistence type="predicted"/>
<dbReference type="AlphaFoldDB" id="A0A1Q2L352"/>
<evidence type="ECO:0000313" key="3">
    <source>
        <dbReference type="Proteomes" id="UP000188184"/>
    </source>
</evidence>
<keyword evidence="1" id="KW-0812">Transmembrane</keyword>
<evidence type="ECO:0000256" key="1">
    <source>
        <dbReference type="SAM" id="Phobius"/>
    </source>
</evidence>
<keyword evidence="3" id="KW-1185">Reference proteome</keyword>
<name>A0A1Q2L352_9BACL</name>
<protein>
    <submittedName>
        <fullName evidence="2">Uncharacterized protein</fullName>
    </submittedName>
</protein>